<feature type="domain" description="Sec23/Sec24 helical" evidence="17">
    <location>
        <begin position="507"/>
        <end position="607"/>
    </location>
</feature>
<keyword evidence="6 14" id="KW-0256">Endoplasmic reticulum</keyword>
<keyword evidence="14" id="KW-0963">Cytoplasm</keyword>
<dbReference type="GO" id="GO:0070971">
    <property type="term" value="C:endoplasmic reticulum exit site"/>
    <property type="evidence" value="ECO:0007669"/>
    <property type="project" value="TreeGrafter"/>
</dbReference>
<dbReference type="SUPFAM" id="SSF81995">
    <property type="entry name" value="beta-sandwich domain of Sec23/24"/>
    <property type="match status" value="1"/>
</dbReference>
<dbReference type="SUPFAM" id="SSF82754">
    <property type="entry name" value="C-terminal, gelsolin-like domain of Sec23/24"/>
    <property type="match status" value="1"/>
</dbReference>
<gene>
    <name evidence="19" type="ORF">LGLO00237_LOCUS31128</name>
</gene>
<evidence type="ECO:0000313" key="19">
    <source>
        <dbReference type="EMBL" id="CAE0679345.1"/>
    </source>
</evidence>
<dbReference type="Pfam" id="PF04811">
    <property type="entry name" value="Sec23_trunk"/>
    <property type="match status" value="1"/>
</dbReference>
<dbReference type="FunFam" id="2.30.30.380:FF:000001">
    <property type="entry name" value="Protein transport protein SEC23"/>
    <property type="match status" value="1"/>
</dbReference>
<name>A0A6U3APU4_9EUKA</name>
<feature type="domain" description="Sec23/Sec24 beta-sandwich" evidence="18">
    <location>
        <begin position="391"/>
        <end position="487"/>
    </location>
</feature>
<keyword evidence="9 14" id="KW-0653">Protein transport</keyword>
<reference evidence="19" key="1">
    <citation type="submission" date="2021-01" db="EMBL/GenBank/DDBJ databases">
        <authorList>
            <person name="Corre E."/>
            <person name="Pelletier E."/>
            <person name="Niang G."/>
            <person name="Scheremetjew M."/>
            <person name="Finn R."/>
            <person name="Kale V."/>
            <person name="Holt S."/>
            <person name="Cochrane G."/>
            <person name="Meng A."/>
            <person name="Brown T."/>
            <person name="Cohen L."/>
        </authorList>
    </citation>
    <scope>NUCLEOTIDE SEQUENCE</scope>
    <source>
        <strain evidence="19">CCCM811</strain>
    </source>
</reference>
<feature type="domain" description="Zinc finger Sec23/Sec24-type" evidence="15">
    <location>
        <begin position="54"/>
        <end position="92"/>
    </location>
</feature>
<organism evidence="19">
    <name type="scientific">Lotharella globosa</name>
    <dbReference type="NCBI Taxonomy" id="91324"/>
    <lineage>
        <taxon>Eukaryota</taxon>
        <taxon>Sar</taxon>
        <taxon>Rhizaria</taxon>
        <taxon>Cercozoa</taxon>
        <taxon>Chlorarachniophyceae</taxon>
        <taxon>Lotharella</taxon>
    </lineage>
</organism>
<sequence length="755" mass="85133">MAHFVQDEQKDGARFSWNIFPTSRLDQERMAVPVSCLYTPLYPVEDMARVQYPPIQCKICQSILNPYCRVDFMSKMWVCPFCLQPNNFPHEYQDISAENLPAEIMPKFTTMEYILDQKTQNSPIFLFVVDTCMQPEELVELKTTLLQSLPYLPEDSPVGLITFGKHVHVHELSFEECPKSHVLRGDKEVDAKKIQSLLGVDSRAFQESKTNPGLRFLQRREDVEYQLNTILEDLTKDAWPHKNDQRPARCSGAALNVAVSLLEATSKGHNARIMLFNGGPPTIGPGLVVSQEKKDTIRSHADIVKGKVPHYHKALEFYAKLGERAAACGHIIDIFAGAMDQTGVAEMRGATVKTGGFVVLDDAFEGDVFKGSFARMFVTESEESKALAMCFSGQIDVKCSPEVKVCGAIGAAYPLEKKSTCIAEREVGLGGTSCWAIGGCDPGYTCSFYYDVVNQDSKNHKEQCYLQFATVYKNSSGQTIQRVTTISKLFADIKTKDGFESLKLGFDQEAAAVLMARHAVYKIQSEYEFTMDILRWLDRRLIMLVKMFAEYQKENPESFRLSEEFMYYPGFMFHLRRSNFLKVFNSTPDETVFYRGFLLRENVTNSLVMIQPTLMAYSLEEGACQPVYLDVSSISPDKILLLDDFFHVVVFYGSTVHDWLTQEIWKQPDYAYLEEFFQGPQEDAKALLQSRLPTPIFVSCAQNGSQSRFLMSKLNPSITQNNVGQYGSGGAPPVFTDDVSLKVFLAHLKKLAVAP</sequence>
<dbReference type="GO" id="GO:0090110">
    <property type="term" value="P:COPII-coated vesicle cargo loading"/>
    <property type="evidence" value="ECO:0007669"/>
    <property type="project" value="TreeGrafter"/>
</dbReference>
<dbReference type="InterPro" id="IPR006896">
    <property type="entry name" value="Sec23/24_trunk_dom"/>
</dbReference>
<dbReference type="SUPFAM" id="SSF81811">
    <property type="entry name" value="Helical domain of Sec23/24"/>
    <property type="match status" value="1"/>
</dbReference>
<dbReference type="Gene3D" id="3.40.50.410">
    <property type="entry name" value="von Willebrand factor, type A domain"/>
    <property type="match status" value="1"/>
</dbReference>
<evidence type="ECO:0000259" key="15">
    <source>
        <dbReference type="Pfam" id="PF04810"/>
    </source>
</evidence>
<evidence type="ECO:0000256" key="2">
    <source>
        <dbReference type="ARBA" id="ARBA00009210"/>
    </source>
</evidence>
<comment type="function">
    <text evidence="13 14">Component of the coat protein complex II (COPII) which promotes the formation of transport vesicles from the endoplasmic reticulum (ER). The coat has two main functions, the physical deformation of the endoplasmic reticulum membrane into vesicles and the selection of cargo molecules.</text>
</comment>
<dbReference type="PANTHER" id="PTHR11141:SF0">
    <property type="entry name" value="PROTEIN TRANSPORT PROTEIN SEC23"/>
    <property type="match status" value="1"/>
</dbReference>
<dbReference type="GO" id="GO:0005096">
    <property type="term" value="F:GTPase activator activity"/>
    <property type="evidence" value="ECO:0007669"/>
    <property type="project" value="TreeGrafter"/>
</dbReference>
<protein>
    <recommendedName>
        <fullName evidence="3 14">Protein transport protein SEC23</fullName>
    </recommendedName>
</protein>
<dbReference type="InterPro" id="IPR036175">
    <property type="entry name" value="Sec23/24_helical_dom_sf"/>
</dbReference>
<evidence type="ECO:0000259" key="16">
    <source>
        <dbReference type="Pfam" id="PF04811"/>
    </source>
</evidence>
<dbReference type="FunFam" id="3.40.20.10:FF:000041">
    <property type="entry name" value="Protein transport protein SEC23"/>
    <property type="match status" value="1"/>
</dbReference>
<evidence type="ECO:0000256" key="7">
    <source>
        <dbReference type="ARBA" id="ARBA00022833"/>
    </source>
</evidence>
<evidence type="ECO:0000256" key="12">
    <source>
        <dbReference type="ARBA" id="ARBA00023329"/>
    </source>
</evidence>
<dbReference type="Gene3D" id="3.40.20.10">
    <property type="entry name" value="Severin"/>
    <property type="match status" value="1"/>
</dbReference>
<dbReference type="InterPro" id="IPR037364">
    <property type="entry name" value="Sec23"/>
</dbReference>
<keyword evidence="7 14" id="KW-0862">Zinc</keyword>
<evidence type="ECO:0000256" key="3">
    <source>
        <dbReference type="ARBA" id="ARBA00021212"/>
    </source>
</evidence>
<dbReference type="InterPro" id="IPR036465">
    <property type="entry name" value="vWFA_dom_sf"/>
</dbReference>
<accession>A0A6U3APU4</accession>
<dbReference type="InterPro" id="IPR029006">
    <property type="entry name" value="ADF-H/Gelsolin-like_dom_sf"/>
</dbReference>
<keyword evidence="10" id="KW-0333">Golgi apparatus</keyword>
<dbReference type="PANTHER" id="PTHR11141">
    <property type="entry name" value="PROTEIN TRANSPORT PROTEIN SEC23"/>
    <property type="match status" value="1"/>
</dbReference>
<evidence type="ECO:0000256" key="5">
    <source>
        <dbReference type="ARBA" id="ARBA00022723"/>
    </source>
</evidence>
<dbReference type="InterPro" id="IPR006895">
    <property type="entry name" value="Znf_Sec23_Sec24"/>
</dbReference>
<dbReference type="GO" id="GO:0005789">
    <property type="term" value="C:endoplasmic reticulum membrane"/>
    <property type="evidence" value="ECO:0007669"/>
    <property type="project" value="UniProtKB-SubCell"/>
</dbReference>
<dbReference type="FunFam" id="3.40.50.410:FF:000008">
    <property type="entry name" value="Protein transport protein SEC23"/>
    <property type="match status" value="1"/>
</dbReference>
<evidence type="ECO:0000256" key="4">
    <source>
        <dbReference type="ARBA" id="ARBA00022448"/>
    </source>
</evidence>
<dbReference type="InterPro" id="IPR036174">
    <property type="entry name" value="Znf_Sec23_Sec24_sf"/>
</dbReference>
<evidence type="ECO:0000256" key="10">
    <source>
        <dbReference type="ARBA" id="ARBA00023034"/>
    </source>
</evidence>
<dbReference type="Gene3D" id="2.60.40.1670">
    <property type="entry name" value="beta-sandwich domain of Sec23/24"/>
    <property type="match status" value="1"/>
</dbReference>
<evidence type="ECO:0000256" key="8">
    <source>
        <dbReference type="ARBA" id="ARBA00022892"/>
    </source>
</evidence>
<dbReference type="EMBL" id="HBIV01044359">
    <property type="protein sequence ID" value="CAE0679345.1"/>
    <property type="molecule type" value="Transcribed_RNA"/>
</dbReference>
<dbReference type="AlphaFoldDB" id="A0A6U3APU4"/>
<evidence type="ECO:0000259" key="18">
    <source>
        <dbReference type="Pfam" id="PF08033"/>
    </source>
</evidence>
<dbReference type="SUPFAM" id="SSF82919">
    <property type="entry name" value="Zn-finger domain of Sec23/24"/>
    <property type="match status" value="1"/>
</dbReference>
<dbReference type="GO" id="GO:0000139">
    <property type="term" value="C:Golgi membrane"/>
    <property type="evidence" value="ECO:0007669"/>
    <property type="project" value="UniProtKB-SubCell"/>
</dbReference>
<dbReference type="InterPro" id="IPR036180">
    <property type="entry name" value="Gelsolin-like_dom_sf"/>
</dbReference>
<dbReference type="Pfam" id="PF08033">
    <property type="entry name" value="Sec23_BS"/>
    <property type="match status" value="1"/>
</dbReference>
<proteinExistence type="inferred from homology"/>
<dbReference type="GO" id="GO:0008270">
    <property type="term" value="F:zinc ion binding"/>
    <property type="evidence" value="ECO:0007669"/>
    <property type="project" value="InterPro"/>
</dbReference>
<dbReference type="SUPFAM" id="SSF53300">
    <property type="entry name" value="vWA-like"/>
    <property type="match status" value="1"/>
</dbReference>
<dbReference type="GO" id="GO:0030127">
    <property type="term" value="C:COPII vesicle coat"/>
    <property type="evidence" value="ECO:0007669"/>
    <property type="project" value="InterPro"/>
</dbReference>
<keyword evidence="5 14" id="KW-0479">Metal-binding</keyword>
<dbReference type="InterPro" id="IPR012990">
    <property type="entry name" value="Beta-sandwich_Sec23_24"/>
</dbReference>
<dbReference type="InterPro" id="IPR006900">
    <property type="entry name" value="Sec23/24_helical_dom"/>
</dbReference>
<keyword evidence="11 14" id="KW-0472">Membrane</keyword>
<evidence type="ECO:0000259" key="17">
    <source>
        <dbReference type="Pfam" id="PF04815"/>
    </source>
</evidence>
<keyword evidence="8 14" id="KW-0931">ER-Golgi transport</keyword>
<keyword evidence="12 14" id="KW-0968">Cytoplasmic vesicle</keyword>
<dbReference type="Pfam" id="PF04810">
    <property type="entry name" value="zf-Sec23_Sec24"/>
    <property type="match status" value="1"/>
</dbReference>
<evidence type="ECO:0000256" key="6">
    <source>
        <dbReference type="ARBA" id="ARBA00022824"/>
    </source>
</evidence>
<comment type="similarity">
    <text evidence="2 14">Belongs to the SEC23/SEC24 family. SEC23 subfamily.</text>
</comment>
<dbReference type="Pfam" id="PF04815">
    <property type="entry name" value="Sec23_helical"/>
    <property type="match status" value="1"/>
</dbReference>
<keyword evidence="4 14" id="KW-0813">Transport</keyword>
<dbReference type="Gene3D" id="2.30.30.380">
    <property type="entry name" value="Zn-finger domain of Sec23/24"/>
    <property type="match status" value="1"/>
</dbReference>
<evidence type="ECO:0000256" key="1">
    <source>
        <dbReference type="ARBA" id="ARBA00004255"/>
    </source>
</evidence>
<feature type="domain" description="Sec23/Sec24 trunk" evidence="16">
    <location>
        <begin position="121"/>
        <end position="377"/>
    </location>
</feature>
<evidence type="ECO:0000256" key="11">
    <source>
        <dbReference type="ARBA" id="ARBA00023136"/>
    </source>
</evidence>
<dbReference type="GO" id="GO:0006886">
    <property type="term" value="P:intracellular protein transport"/>
    <property type="evidence" value="ECO:0007669"/>
    <property type="project" value="InterPro"/>
</dbReference>
<evidence type="ECO:0000256" key="13">
    <source>
        <dbReference type="ARBA" id="ARBA00025471"/>
    </source>
</evidence>
<evidence type="ECO:0000256" key="14">
    <source>
        <dbReference type="RuleBase" id="RU365030"/>
    </source>
</evidence>
<dbReference type="Gene3D" id="1.20.120.730">
    <property type="entry name" value="Sec23/Sec24 helical domain"/>
    <property type="match status" value="1"/>
</dbReference>
<evidence type="ECO:0000256" key="9">
    <source>
        <dbReference type="ARBA" id="ARBA00022927"/>
    </source>
</evidence>
<comment type="subcellular location">
    <subcellularLocation>
        <location evidence="14">Cytoplasmic vesicle</location>
        <location evidence="14">COPII-coated vesicle membrane</location>
        <topology evidence="14">Peripheral membrane protein</topology>
        <orientation evidence="14">Cytoplasmic side</orientation>
    </subcellularLocation>
    <subcellularLocation>
        <location evidence="14">Endoplasmic reticulum membrane</location>
        <topology evidence="14">Peripheral membrane protein</topology>
        <orientation evidence="14">Cytoplasmic side</orientation>
    </subcellularLocation>
    <subcellularLocation>
        <location evidence="1">Golgi apparatus membrane</location>
        <topology evidence="1">Peripheral membrane protein</topology>
        <orientation evidence="1">Cytoplasmic side</orientation>
    </subcellularLocation>
</comment>